<keyword evidence="3" id="KW-0378">Hydrolase</keyword>
<dbReference type="InterPro" id="IPR000086">
    <property type="entry name" value="NUDIX_hydrolase_dom"/>
</dbReference>
<dbReference type="Gramene" id="arahy.Tifrunner.gnm2.ann2.Ah09g000400.1">
    <property type="protein sequence ID" value="arahy.Tifrunner.gnm2.ann2.Ah09g000400.1-CDS"/>
    <property type="gene ID" value="arahy.Tifrunner.gnm2.ann2.Ah09g000400"/>
</dbReference>
<dbReference type="OrthoDB" id="447842at2759"/>
<dbReference type="SUPFAM" id="SSF55811">
    <property type="entry name" value="Nudix"/>
    <property type="match status" value="1"/>
</dbReference>
<dbReference type="PRINTS" id="PR01356">
    <property type="entry name" value="GFGPROTEIN"/>
</dbReference>
<keyword evidence="2" id="KW-0479">Metal-binding</keyword>
<reference evidence="5 6" key="1">
    <citation type="submission" date="2019-01" db="EMBL/GenBank/DDBJ databases">
        <title>Sequencing of cultivated peanut Arachis hypogaea provides insights into genome evolution and oil improvement.</title>
        <authorList>
            <person name="Chen X."/>
        </authorList>
    </citation>
    <scope>NUCLEOTIDE SEQUENCE [LARGE SCALE GENOMIC DNA]</scope>
    <source>
        <strain evidence="6">cv. Fuhuasheng</strain>
        <tissue evidence="5">Leaves</tissue>
    </source>
</reference>
<dbReference type="InterPro" id="IPR040618">
    <property type="entry name" value="Pre-Nudix"/>
</dbReference>
<protein>
    <recommendedName>
        <fullName evidence="4">Nudix hydrolase domain-containing protein</fullName>
    </recommendedName>
</protein>
<comment type="caution">
    <text evidence="5">The sequence shown here is derived from an EMBL/GenBank/DDBJ whole genome shotgun (WGS) entry which is preliminary data.</text>
</comment>
<keyword evidence="6" id="KW-1185">Reference proteome</keyword>
<dbReference type="Pfam" id="PF18290">
    <property type="entry name" value="Nudix_hydro"/>
    <property type="match status" value="1"/>
</dbReference>
<dbReference type="Gramene" id="arahy.Tifrunner.gnm2.ann2.Ah19g011400.1">
    <property type="protein sequence ID" value="arahy.Tifrunner.gnm2.ann2.Ah19g011400.1-CDS"/>
    <property type="gene ID" value="arahy.Tifrunner.gnm2.ann2.Ah19g011400"/>
</dbReference>
<dbReference type="PANTHER" id="PTHR13994:SF33">
    <property type="entry name" value="NUDIX FAMILY HYDROLASE"/>
    <property type="match status" value="1"/>
</dbReference>
<dbReference type="GO" id="GO:0051287">
    <property type="term" value="F:NAD binding"/>
    <property type="evidence" value="ECO:0007669"/>
    <property type="project" value="TreeGrafter"/>
</dbReference>
<dbReference type="GO" id="GO:0046872">
    <property type="term" value="F:metal ion binding"/>
    <property type="evidence" value="ECO:0007669"/>
    <property type="project" value="UniProtKB-KW"/>
</dbReference>
<feature type="domain" description="Nudix hydrolase" evidence="4">
    <location>
        <begin position="177"/>
        <end position="308"/>
    </location>
</feature>
<evidence type="ECO:0000259" key="4">
    <source>
        <dbReference type="PROSITE" id="PS51462"/>
    </source>
</evidence>
<dbReference type="GO" id="GO:0047631">
    <property type="term" value="F:ADP-ribose diphosphatase activity"/>
    <property type="evidence" value="ECO:0007669"/>
    <property type="project" value="TreeGrafter"/>
</dbReference>
<dbReference type="EMBL" id="SDMP01000009">
    <property type="protein sequence ID" value="RYR41038.1"/>
    <property type="molecule type" value="Genomic_DNA"/>
</dbReference>
<evidence type="ECO:0000313" key="6">
    <source>
        <dbReference type="Proteomes" id="UP000289738"/>
    </source>
</evidence>
<dbReference type="Pfam" id="PF00293">
    <property type="entry name" value="NUDIX"/>
    <property type="match status" value="1"/>
</dbReference>
<dbReference type="Gene3D" id="3.90.79.10">
    <property type="entry name" value="Nucleoside Triphosphate Pyrophosphohydrolase"/>
    <property type="match status" value="1"/>
</dbReference>
<comment type="similarity">
    <text evidence="1">Belongs to the Nudix hydrolase family.</text>
</comment>
<proteinExistence type="inferred from homology"/>
<dbReference type="Gene3D" id="3.40.630.30">
    <property type="match status" value="1"/>
</dbReference>
<evidence type="ECO:0000256" key="3">
    <source>
        <dbReference type="ARBA" id="ARBA00022801"/>
    </source>
</evidence>
<sequence>MMRYGACNKLYRTCLLATKLSHTSSQVSPHTVTTLLSSVNPEFQGHNVSNSKNSFLSRRVYMSSVSLGSLAAKEQEGHQKGIEFQLLRAVEDQHGGVVVNIDETMDTLVFASMLDVSLARWKEQGKKGVWIKLPIENSNLVAAAVKAGFRYHHAEPDYVMLVNWISNAPNTIPPNASHRVGIGAFVMNSNGELLVVQESNGRFSGKGIWKLPTGAVNEGEDICTAAIREVKEETGIDTEFVEVLAFRQSHQTFFQKSDLFFACLLQPYSFKIQRQASEIAAAQWMPIEDYVAQPFVRENELFDLLTKIWLSKVDEKYTGFSTILAKTSKSKKSYLYFNKKDASCLLSPNSIKDQS</sequence>
<dbReference type="PANTHER" id="PTHR13994">
    <property type="entry name" value="NUDIX HYDROLASE RELATED"/>
    <property type="match status" value="1"/>
</dbReference>
<dbReference type="FunFam" id="3.90.79.10:FF:000015">
    <property type="entry name" value="Nudix hydrolase 8"/>
    <property type="match status" value="1"/>
</dbReference>
<dbReference type="SMR" id="A0A445BQW5"/>
<dbReference type="InterPro" id="IPR003293">
    <property type="entry name" value="Nudix_hydrolase6-like"/>
</dbReference>
<dbReference type="GO" id="GO:0035529">
    <property type="term" value="F:NADH pyrophosphatase activity"/>
    <property type="evidence" value="ECO:0007669"/>
    <property type="project" value="TreeGrafter"/>
</dbReference>
<accession>A0A445BQW5</accession>
<name>A0A445BQW5_ARAHY</name>
<organism evidence="5 6">
    <name type="scientific">Arachis hypogaea</name>
    <name type="common">Peanut</name>
    <dbReference type="NCBI Taxonomy" id="3818"/>
    <lineage>
        <taxon>Eukaryota</taxon>
        <taxon>Viridiplantae</taxon>
        <taxon>Streptophyta</taxon>
        <taxon>Embryophyta</taxon>
        <taxon>Tracheophyta</taxon>
        <taxon>Spermatophyta</taxon>
        <taxon>Magnoliopsida</taxon>
        <taxon>eudicotyledons</taxon>
        <taxon>Gunneridae</taxon>
        <taxon>Pentapetalae</taxon>
        <taxon>rosids</taxon>
        <taxon>fabids</taxon>
        <taxon>Fabales</taxon>
        <taxon>Fabaceae</taxon>
        <taxon>Papilionoideae</taxon>
        <taxon>50 kb inversion clade</taxon>
        <taxon>dalbergioids sensu lato</taxon>
        <taxon>Dalbergieae</taxon>
        <taxon>Pterocarpus clade</taxon>
        <taxon>Arachis</taxon>
    </lineage>
</organism>
<evidence type="ECO:0000313" key="5">
    <source>
        <dbReference type="EMBL" id="RYR41038.1"/>
    </source>
</evidence>
<dbReference type="AlphaFoldDB" id="A0A445BQW5"/>
<gene>
    <name evidence="5" type="ORF">Ahy_A09g046765</name>
</gene>
<dbReference type="InterPro" id="IPR015797">
    <property type="entry name" value="NUDIX_hydrolase-like_dom_sf"/>
</dbReference>
<evidence type="ECO:0000256" key="2">
    <source>
        <dbReference type="ARBA" id="ARBA00022723"/>
    </source>
</evidence>
<dbReference type="CDD" id="cd04670">
    <property type="entry name" value="NUDIX_ASFGF2_Nudt6"/>
    <property type="match status" value="1"/>
</dbReference>
<dbReference type="FunFam" id="3.40.630.30:FF:000016">
    <property type="entry name" value="nudix hydrolase 2"/>
    <property type="match status" value="1"/>
</dbReference>
<dbReference type="Proteomes" id="UP000289738">
    <property type="component" value="Chromosome A09"/>
</dbReference>
<evidence type="ECO:0000256" key="1">
    <source>
        <dbReference type="ARBA" id="ARBA00005582"/>
    </source>
</evidence>
<dbReference type="PROSITE" id="PS51462">
    <property type="entry name" value="NUDIX"/>
    <property type="match status" value="1"/>
</dbReference>
<dbReference type="InterPro" id="IPR020084">
    <property type="entry name" value="NUDIX_hydrolase_CS"/>
</dbReference>
<dbReference type="PROSITE" id="PS00893">
    <property type="entry name" value="NUDIX_BOX"/>
    <property type="match status" value="1"/>
</dbReference>